<protein>
    <recommendedName>
        <fullName evidence="6">Retrotransposon Copia-like N-terminal domain-containing protein</fullName>
    </recommendedName>
</protein>
<dbReference type="Pfam" id="PF03732">
    <property type="entry name" value="Retrotrans_gag"/>
    <property type="match status" value="1"/>
</dbReference>
<evidence type="ECO:0000313" key="4">
    <source>
        <dbReference type="EMBL" id="KAK9715536.1"/>
    </source>
</evidence>
<dbReference type="InterPro" id="IPR054722">
    <property type="entry name" value="PolX-like_BBD"/>
</dbReference>
<gene>
    <name evidence="4" type="ORF">RND81_06G171300</name>
</gene>
<dbReference type="AlphaFoldDB" id="A0AAW1KB23"/>
<accession>A0AAW1KB23</accession>
<dbReference type="PANTHER" id="PTHR37610:SF40">
    <property type="entry name" value="OS01G0909600 PROTEIN"/>
    <property type="match status" value="1"/>
</dbReference>
<comment type="caution">
    <text evidence="4">The sequence shown here is derived from an EMBL/GenBank/DDBJ whole genome shotgun (WGS) entry which is preliminary data.</text>
</comment>
<dbReference type="InterPro" id="IPR029472">
    <property type="entry name" value="Copia-like_N"/>
</dbReference>
<feature type="domain" description="Retrotransposon Copia-like N-terminal" evidence="2">
    <location>
        <begin position="1"/>
        <end position="40"/>
    </location>
</feature>
<sequence length="512" mass="58078">MQLVNTVFNGRNYMHWSRGIVMALGSKNKEGFLSGKTAMPESNSPKLPQWKRCDNTVRCWILNTLNVDIKEGFMSSKSAKSLWNEIKERCGQSNGPLIYQLKKELRNISQDNSSVAEYFTKLKRDWDDIEELESIPECECGVMDDCTCQILKKLLDIASKEKVMTFLMGLHDSYDVLRTNILSMEPMPTINKAYSIVQQIESQKQISNVLNLHQDVSALAVHKHPGGYQPSVSWRRDHKKARVDDRWCTQCKKQGHTKETRFRLHPEQKHSFQNRSGFNSFPKHGGQRYNAHNAEVTQGTPFDNISEQHNQFSLKTWQVNELQKFDPAMLTAVYHHMLGMMQSGHAEGVQQSGDASIDYAGKIVATATNVSISACDSMTWIVDSGATDHMVARRDVLINSRVLPQPILVGLPDETTRTVTEVGEVQIHPEILLHDVLFVPGFKHSLMSVGKLLARDGLLIHFDVHHYMIQDHAEVTLLLGQKEEGLYKVRHDLHQNNSRICSVISDSSVCQT</sequence>
<feature type="domain" description="Retrotransposon gag" evidence="1">
    <location>
        <begin position="80"/>
        <end position="171"/>
    </location>
</feature>
<dbReference type="InterPro" id="IPR005162">
    <property type="entry name" value="Retrotrans_gag_dom"/>
</dbReference>
<dbReference type="Proteomes" id="UP001443914">
    <property type="component" value="Unassembled WGS sequence"/>
</dbReference>
<proteinExistence type="predicted"/>
<dbReference type="EMBL" id="JBDFQZ010000006">
    <property type="protein sequence ID" value="KAK9715536.1"/>
    <property type="molecule type" value="Genomic_DNA"/>
</dbReference>
<evidence type="ECO:0000259" key="2">
    <source>
        <dbReference type="Pfam" id="PF14244"/>
    </source>
</evidence>
<evidence type="ECO:0000259" key="3">
    <source>
        <dbReference type="Pfam" id="PF22936"/>
    </source>
</evidence>
<dbReference type="Pfam" id="PF22936">
    <property type="entry name" value="Pol_BBD"/>
    <property type="match status" value="1"/>
</dbReference>
<evidence type="ECO:0000313" key="5">
    <source>
        <dbReference type="Proteomes" id="UP001443914"/>
    </source>
</evidence>
<dbReference type="Pfam" id="PF14244">
    <property type="entry name" value="Retrotran_gag_3"/>
    <property type="match status" value="1"/>
</dbReference>
<keyword evidence="5" id="KW-1185">Reference proteome</keyword>
<evidence type="ECO:0008006" key="6">
    <source>
        <dbReference type="Google" id="ProtNLM"/>
    </source>
</evidence>
<name>A0AAW1KB23_SAPOF</name>
<feature type="domain" description="Retrovirus-related Pol polyprotein from transposon TNT 1-94-like beta-barrel" evidence="3">
    <location>
        <begin position="380"/>
        <end position="454"/>
    </location>
</feature>
<reference evidence="4" key="1">
    <citation type="submission" date="2024-03" db="EMBL/GenBank/DDBJ databases">
        <title>WGS assembly of Saponaria officinalis var. Norfolk2.</title>
        <authorList>
            <person name="Jenkins J."/>
            <person name="Shu S."/>
            <person name="Grimwood J."/>
            <person name="Barry K."/>
            <person name="Goodstein D."/>
            <person name="Schmutz J."/>
            <person name="Leebens-Mack J."/>
            <person name="Osbourn A."/>
        </authorList>
    </citation>
    <scope>NUCLEOTIDE SEQUENCE [LARGE SCALE GENOMIC DNA]</scope>
    <source>
        <strain evidence="4">JIC</strain>
    </source>
</reference>
<dbReference type="PANTHER" id="PTHR37610">
    <property type="entry name" value="CCHC-TYPE DOMAIN-CONTAINING PROTEIN"/>
    <property type="match status" value="1"/>
</dbReference>
<organism evidence="4 5">
    <name type="scientific">Saponaria officinalis</name>
    <name type="common">Common soapwort</name>
    <name type="synonym">Lychnis saponaria</name>
    <dbReference type="NCBI Taxonomy" id="3572"/>
    <lineage>
        <taxon>Eukaryota</taxon>
        <taxon>Viridiplantae</taxon>
        <taxon>Streptophyta</taxon>
        <taxon>Embryophyta</taxon>
        <taxon>Tracheophyta</taxon>
        <taxon>Spermatophyta</taxon>
        <taxon>Magnoliopsida</taxon>
        <taxon>eudicotyledons</taxon>
        <taxon>Gunneridae</taxon>
        <taxon>Pentapetalae</taxon>
        <taxon>Caryophyllales</taxon>
        <taxon>Caryophyllaceae</taxon>
        <taxon>Caryophylleae</taxon>
        <taxon>Saponaria</taxon>
    </lineage>
</organism>
<evidence type="ECO:0000259" key="1">
    <source>
        <dbReference type="Pfam" id="PF03732"/>
    </source>
</evidence>